<accession>A0A6C0DSI3</accession>
<sequence>MTKNGVVGSSSSANDTLANIVAYLRAGLPTNKVILAGDRESFTILGNVTEISNNLSLGYDDIELVLYTGQPVLKFLSLSTRISLDPTYLVPLLDFPVSENAVVDFMNNQLQTIIQEARTKALNNGELYYRFNLPSASRLDELAALYGFDTNLKPKTFTTISLGYIS</sequence>
<protein>
    <submittedName>
        <fullName evidence="1">Uncharacterized protein</fullName>
    </submittedName>
</protein>
<name>A0A6C0DSI3_9ZZZZ</name>
<organism evidence="1">
    <name type="scientific">viral metagenome</name>
    <dbReference type="NCBI Taxonomy" id="1070528"/>
    <lineage>
        <taxon>unclassified sequences</taxon>
        <taxon>metagenomes</taxon>
        <taxon>organismal metagenomes</taxon>
    </lineage>
</organism>
<reference evidence="1" key="1">
    <citation type="journal article" date="2020" name="Nature">
        <title>Giant virus diversity and host interactions through global metagenomics.</title>
        <authorList>
            <person name="Schulz F."/>
            <person name="Roux S."/>
            <person name="Paez-Espino D."/>
            <person name="Jungbluth S."/>
            <person name="Walsh D.A."/>
            <person name="Denef V.J."/>
            <person name="McMahon K.D."/>
            <person name="Konstantinidis K.T."/>
            <person name="Eloe-Fadrosh E.A."/>
            <person name="Kyrpides N.C."/>
            <person name="Woyke T."/>
        </authorList>
    </citation>
    <scope>NUCLEOTIDE SEQUENCE</scope>
    <source>
        <strain evidence="1">GVMAG-M-3300023174-5</strain>
    </source>
</reference>
<dbReference type="EMBL" id="MN739671">
    <property type="protein sequence ID" value="QHT19936.1"/>
    <property type="molecule type" value="Genomic_DNA"/>
</dbReference>
<proteinExistence type="predicted"/>
<evidence type="ECO:0000313" key="1">
    <source>
        <dbReference type="EMBL" id="QHT19936.1"/>
    </source>
</evidence>
<dbReference type="AlphaFoldDB" id="A0A6C0DSI3"/>